<evidence type="ECO:0000313" key="2">
    <source>
        <dbReference type="Proteomes" id="UP000315200"/>
    </source>
</evidence>
<dbReference type="EMBL" id="BJLB01000001">
    <property type="protein sequence ID" value="GEA37513.1"/>
    <property type="molecule type" value="Genomic_DNA"/>
</dbReference>
<proteinExistence type="predicted"/>
<protein>
    <submittedName>
        <fullName evidence="1">Uncharacterized protein</fullName>
    </submittedName>
</protein>
<gene>
    <name evidence="1" type="ORF">Ccl03g_32260</name>
</gene>
<comment type="caution">
    <text evidence="1">The sequence shown here is derived from an EMBL/GenBank/DDBJ whole genome shotgun (WGS) entry which is preliminary data.</text>
</comment>
<name>A0A829WF49_9FIRM</name>
<evidence type="ECO:0000313" key="1">
    <source>
        <dbReference type="EMBL" id="GEA37513.1"/>
    </source>
</evidence>
<organism evidence="1 2">
    <name type="scientific">Enterocloster clostridioformis</name>
    <dbReference type="NCBI Taxonomy" id="1531"/>
    <lineage>
        <taxon>Bacteria</taxon>
        <taxon>Bacillati</taxon>
        <taxon>Bacillota</taxon>
        <taxon>Clostridia</taxon>
        <taxon>Lachnospirales</taxon>
        <taxon>Lachnospiraceae</taxon>
        <taxon>Enterocloster</taxon>
    </lineage>
</organism>
<dbReference type="RefSeq" id="WP_002588611.1">
    <property type="nucleotide sequence ID" value="NZ_BJLB01000001.1"/>
</dbReference>
<dbReference type="Proteomes" id="UP000315200">
    <property type="component" value="Unassembled WGS sequence"/>
</dbReference>
<dbReference type="AlphaFoldDB" id="A0A829WF49"/>
<accession>A0A829WF49</accession>
<sequence length="268" mass="30373">MCKFKSGIILKNRVVLAPEGNDSHSDLLESLGIEDTHFNASKTFVRAELVPPDGNKAVDIGKWEYIVDQDITPDWYDDDPGRYEADFRVAVKEYLKDKFVVMCGRAWTPIKSDEKGTYYLLDGFLEESTFGKNNNYAESNIRNELVDSELAKDLRKEFGDRLVPIALDLLSLDGLDDYGIVEGDILAIPTLDLYRECRKSIPKSDSWWWLATPDSTPSGTGASYVQFVISDGYVDYYDCGWNDWGVRPFCIIKSSIFVSEKTSGRQVH</sequence>
<reference evidence="1 2" key="1">
    <citation type="submission" date="2019-06" db="EMBL/GenBank/DDBJ databases">
        <title>Draft genome sequence of [Clostridium] clostridioforme NBRC 113352.</title>
        <authorList>
            <person name="Miura T."/>
            <person name="Furukawa M."/>
            <person name="Shimamura M."/>
            <person name="Ohyama Y."/>
            <person name="Yamazoe A."/>
            <person name="Kawasaki H."/>
        </authorList>
    </citation>
    <scope>NUCLEOTIDE SEQUENCE [LARGE SCALE GENOMIC DNA]</scope>
    <source>
        <strain evidence="1 2">NBRC 113352</strain>
    </source>
</reference>